<accession>A0A1B2ERI2</accession>
<proteinExistence type="predicted"/>
<dbReference type="AlphaFoldDB" id="A0A1B2ERI2"/>
<keyword evidence="1" id="KW-0732">Signal</keyword>
<evidence type="ECO:0000256" key="1">
    <source>
        <dbReference type="SAM" id="SignalP"/>
    </source>
</evidence>
<dbReference type="PROSITE" id="PS51257">
    <property type="entry name" value="PROKAR_LIPOPROTEIN"/>
    <property type="match status" value="1"/>
</dbReference>
<sequence>MPLPFGRHMKIVFALLGILAGGQACAQNFEAGRSGWQLERLSDDFVLLRTDITALAKGNRSTRQGLLILACEPGGRRIRFQIGNIPKNPSIYVSSQGRAIVRGWFGNQSMPSLPVYPAVQFFEDGSFEFKETAGFSDSIMRGMLGLLRKVPSRLEVVLFKGTETRAFRRGTAMVFSLEGLDSNLGDIYGFEGLCFHSGR</sequence>
<keyword evidence="2" id="KW-0614">Plasmid</keyword>
<feature type="signal peptide" evidence="1">
    <location>
        <begin position="1"/>
        <end position="26"/>
    </location>
</feature>
<gene>
    <name evidence="2" type="ORF">BB934_30400</name>
</gene>
<protein>
    <submittedName>
        <fullName evidence="2">Uncharacterized protein</fullName>
    </submittedName>
</protein>
<organism evidence="2">
    <name type="scientific">Microvirga ossetica</name>
    <dbReference type="NCBI Taxonomy" id="1882682"/>
    <lineage>
        <taxon>Bacteria</taxon>
        <taxon>Pseudomonadati</taxon>
        <taxon>Pseudomonadota</taxon>
        <taxon>Alphaproteobacteria</taxon>
        <taxon>Hyphomicrobiales</taxon>
        <taxon>Methylobacteriaceae</taxon>
        <taxon>Microvirga</taxon>
    </lineage>
</organism>
<feature type="chain" id="PRO_5008536217" evidence="1">
    <location>
        <begin position="27"/>
        <end position="199"/>
    </location>
</feature>
<reference evidence="2" key="1">
    <citation type="submission" date="2016-07" db="EMBL/GenBank/DDBJ databases">
        <title>Microvirga ossetica sp. nov. a new species of rhizobia isolated from root nodules of the legume species Vicia alpestris Steven originated from North Ossetia region in the Caucasus.</title>
        <authorList>
            <person name="Safronova V.I."/>
            <person name="Kuznetsova I.G."/>
            <person name="Sazanova A.L."/>
            <person name="Belimov A."/>
            <person name="Andronov E."/>
            <person name="Osledkin Y.S."/>
            <person name="Onishchuk O.P."/>
            <person name="Kurchak O.N."/>
            <person name="Shaposhnikov A.I."/>
            <person name="Willems A."/>
            <person name="Tikhonovich I.A."/>
        </authorList>
    </citation>
    <scope>NUCLEOTIDE SEQUENCE [LARGE SCALE GENOMIC DNA]</scope>
    <source>
        <strain evidence="2">V5/3M</strain>
        <plasmid evidence="2">unnamed1</plasmid>
    </source>
</reference>
<name>A0A1B2ERI2_9HYPH</name>
<evidence type="ECO:0000313" key="2">
    <source>
        <dbReference type="EMBL" id="ANY82586.1"/>
    </source>
</evidence>
<geneLocation type="plasmid" evidence="2">
    <name>unnamed1</name>
</geneLocation>
<dbReference type="KEGG" id="moc:BB934_30400"/>
<dbReference type="EMBL" id="CP016617">
    <property type="protein sequence ID" value="ANY82586.1"/>
    <property type="molecule type" value="Genomic_DNA"/>
</dbReference>